<dbReference type="EMBL" id="QUAL01000384">
    <property type="protein sequence ID" value="RIQ13250.1"/>
    <property type="molecule type" value="Genomic_DNA"/>
</dbReference>
<dbReference type="AlphaFoldDB" id="A0A418KIJ0"/>
<comment type="caution">
    <text evidence="1">The sequence shown here is derived from an EMBL/GenBank/DDBJ whole genome shotgun (WGS) entry which is preliminary data.</text>
</comment>
<dbReference type="RefSeq" id="WP_119662610.1">
    <property type="nucleotide sequence ID" value="NZ_QUAL01000384.1"/>
</dbReference>
<dbReference type="Proteomes" id="UP000284057">
    <property type="component" value="Unassembled WGS sequence"/>
</dbReference>
<evidence type="ECO:0008006" key="3">
    <source>
        <dbReference type="Google" id="ProtNLM"/>
    </source>
</evidence>
<gene>
    <name evidence="1" type="ORF">DY240_26125</name>
</gene>
<reference evidence="1 2" key="1">
    <citation type="submission" date="2018-09" db="EMBL/GenBank/DDBJ databases">
        <title>Isolation, diversity and antifungal activity of actinobacteria from wheat.</title>
        <authorList>
            <person name="Han C."/>
        </authorList>
    </citation>
    <scope>NUCLEOTIDE SEQUENCE [LARGE SCALE GENOMIC DNA]</scope>
    <source>
        <strain evidence="1 2">NEAU-YY265</strain>
    </source>
</reference>
<dbReference type="InterPro" id="IPR029475">
    <property type="entry name" value="DUF6807"/>
</dbReference>
<organism evidence="1 2">
    <name type="scientific">Jiangella rhizosphaerae</name>
    <dbReference type="NCBI Taxonomy" id="2293569"/>
    <lineage>
        <taxon>Bacteria</taxon>
        <taxon>Bacillati</taxon>
        <taxon>Actinomycetota</taxon>
        <taxon>Actinomycetes</taxon>
        <taxon>Jiangellales</taxon>
        <taxon>Jiangellaceae</taxon>
        <taxon>Jiangella</taxon>
    </lineage>
</organism>
<keyword evidence="2" id="KW-1185">Reference proteome</keyword>
<evidence type="ECO:0000313" key="2">
    <source>
        <dbReference type="Proteomes" id="UP000284057"/>
    </source>
</evidence>
<dbReference type="OrthoDB" id="9812981at2"/>
<dbReference type="Pfam" id="PF14100">
    <property type="entry name" value="DUF6807"/>
    <property type="match status" value="1"/>
</dbReference>
<sequence>MNLGCLHDVGRSVTVTHDGAELVRYVYAPDDPQREAPRPYFHPLRTLAGELVTVNRPHDHVWHKGLAWSLPHVGGDNFWGGRTYSRDEQRYVQYPNNGAMRHQRFTALDAEPGGVTWRHDLAWITEAGRHIVDEDRAVAVAARPGHDAWTLRFDTAMTNRTDATIMLGSPTTAGRDNAGYGGLFWRGPRAFTGGTVLAPGVAGGDDLRGQRAAWMGFTGRHDETGGASTVVIVDHADNPAHPPQWFVRTEAFAAVCPAPFFSEELPFEPGATLRFSYTVVVADGASDPDRAAALAALAGRRLQEAAR</sequence>
<name>A0A418KIJ0_9ACTN</name>
<accession>A0A418KIJ0</accession>
<evidence type="ECO:0000313" key="1">
    <source>
        <dbReference type="EMBL" id="RIQ13250.1"/>
    </source>
</evidence>
<proteinExistence type="predicted"/>
<protein>
    <recommendedName>
        <fullName evidence="3">Oxidoreductase</fullName>
    </recommendedName>
</protein>